<dbReference type="OrthoDB" id="2435782at2759"/>
<evidence type="ECO:0000313" key="3">
    <source>
        <dbReference type="Proteomes" id="UP000789342"/>
    </source>
</evidence>
<protein>
    <submittedName>
        <fullName evidence="2">9355_t:CDS:1</fullName>
    </submittedName>
</protein>
<name>A0A9N9IF26_9GLOM</name>
<feature type="region of interest" description="Disordered" evidence="1">
    <location>
        <begin position="1"/>
        <end position="28"/>
    </location>
</feature>
<sequence>MSIAQENKYDINQDLPDNDDSASYNQSKEELQNIFSYGLSST</sequence>
<evidence type="ECO:0000256" key="1">
    <source>
        <dbReference type="SAM" id="MobiDB-lite"/>
    </source>
</evidence>
<organism evidence="2 3">
    <name type="scientific">Acaulospora morrowiae</name>
    <dbReference type="NCBI Taxonomy" id="94023"/>
    <lineage>
        <taxon>Eukaryota</taxon>
        <taxon>Fungi</taxon>
        <taxon>Fungi incertae sedis</taxon>
        <taxon>Mucoromycota</taxon>
        <taxon>Glomeromycotina</taxon>
        <taxon>Glomeromycetes</taxon>
        <taxon>Diversisporales</taxon>
        <taxon>Acaulosporaceae</taxon>
        <taxon>Acaulospora</taxon>
    </lineage>
</organism>
<feature type="non-terminal residue" evidence="2">
    <location>
        <position position="42"/>
    </location>
</feature>
<dbReference type="AlphaFoldDB" id="A0A9N9IF26"/>
<evidence type="ECO:0000313" key="2">
    <source>
        <dbReference type="EMBL" id="CAG8734365.1"/>
    </source>
</evidence>
<gene>
    <name evidence="2" type="ORF">AMORRO_LOCUS14265</name>
</gene>
<comment type="caution">
    <text evidence="2">The sequence shown here is derived from an EMBL/GenBank/DDBJ whole genome shotgun (WGS) entry which is preliminary data.</text>
</comment>
<dbReference type="Proteomes" id="UP000789342">
    <property type="component" value="Unassembled WGS sequence"/>
</dbReference>
<proteinExistence type="predicted"/>
<reference evidence="2" key="1">
    <citation type="submission" date="2021-06" db="EMBL/GenBank/DDBJ databases">
        <authorList>
            <person name="Kallberg Y."/>
            <person name="Tangrot J."/>
            <person name="Rosling A."/>
        </authorList>
    </citation>
    <scope>NUCLEOTIDE SEQUENCE</scope>
    <source>
        <strain evidence="2">CL551</strain>
    </source>
</reference>
<accession>A0A9N9IF26</accession>
<keyword evidence="3" id="KW-1185">Reference proteome</keyword>
<dbReference type="EMBL" id="CAJVPV010027547">
    <property type="protein sequence ID" value="CAG8734365.1"/>
    <property type="molecule type" value="Genomic_DNA"/>
</dbReference>